<dbReference type="EMBL" id="HG720214">
    <property type="protein sequence ID" value="CDJ59247.1"/>
    <property type="molecule type" value="Genomic_DNA"/>
</dbReference>
<dbReference type="OrthoDB" id="346609at2759"/>
<sequence length="105" mass="11315">RLEALSDIRARRARMKQLQSKASDTSSNASSEEGEIVCRGGSEMEISGDEGIGLGSETIPAGTDKGDESIDNKLPKKRPAGRLEESEGGSSNLFAEDRYHFLMVV</sequence>
<evidence type="ECO:0000313" key="3">
    <source>
        <dbReference type="Proteomes" id="UP000030763"/>
    </source>
</evidence>
<name>U6M4T8_EIMMA</name>
<dbReference type="VEuPathDB" id="ToxoDB:EMWEY_00056410"/>
<dbReference type="RefSeq" id="XP_013335895.1">
    <property type="nucleotide sequence ID" value="XM_013480441.1"/>
</dbReference>
<evidence type="ECO:0000313" key="2">
    <source>
        <dbReference type="EMBL" id="CDJ59247.1"/>
    </source>
</evidence>
<feature type="region of interest" description="Disordered" evidence="1">
    <location>
        <begin position="14"/>
        <end position="90"/>
    </location>
</feature>
<reference evidence="2" key="1">
    <citation type="submission" date="2013-10" db="EMBL/GenBank/DDBJ databases">
        <title>Genomic analysis of the causative agents of coccidiosis in chickens.</title>
        <authorList>
            <person name="Reid A.J."/>
            <person name="Blake D."/>
            <person name="Billington K."/>
            <person name="Browne H."/>
            <person name="Dunn M."/>
            <person name="Hung S."/>
            <person name="Kawahara F."/>
            <person name="Miranda-Saavedra D."/>
            <person name="Mourier T."/>
            <person name="Nagra H."/>
            <person name="Otto T.D."/>
            <person name="Rawlings N."/>
            <person name="Sanchez A."/>
            <person name="Sanders M."/>
            <person name="Subramaniam C."/>
            <person name="Tay Y."/>
            <person name="Dear P."/>
            <person name="Doerig C."/>
            <person name="Gruber A."/>
            <person name="Parkinson J."/>
            <person name="Shirley M."/>
            <person name="Wan K.L."/>
            <person name="Berriman M."/>
            <person name="Tomley F."/>
            <person name="Pain A."/>
        </authorList>
    </citation>
    <scope>NUCLEOTIDE SEQUENCE [LARGE SCALE GENOMIC DNA]</scope>
    <source>
        <strain evidence="2">Weybridge</strain>
    </source>
</reference>
<proteinExistence type="predicted"/>
<dbReference type="AlphaFoldDB" id="U6M4T8"/>
<protein>
    <submittedName>
        <fullName evidence="2">Uncharacterized protein</fullName>
    </submittedName>
</protein>
<accession>U6M4T8</accession>
<gene>
    <name evidence="2" type="ORF">EMWEY_00056410</name>
</gene>
<feature type="compositionally biased region" description="Low complexity" evidence="1">
    <location>
        <begin position="20"/>
        <end position="31"/>
    </location>
</feature>
<feature type="non-terminal residue" evidence="2">
    <location>
        <position position="1"/>
    </location>
</feature>
<keyword evidence="3" id="KW-1185">Reference proteome</keyword>
<organism evidence="2 3">
    <name type="scientific">Eimeria maxima</name>
    <name type="common">Coccidian parasite</name>
    <dbReference type="NCBI Taxonomy" id="5804"/>
    <lineage>
        <taxon>Eukaryota</taxon>
        <taxon>Sar</taxon>
        <taxon>Alveolata</taxon>
        <taxon>Apicomplexa</taxon>
        <taxon>Conoidasida</taxon>
        <taxon>Coccidia</taxon>
        <taxon>Eucoccidiorida</taxon>
        <taxon>Eimeriorina</taxon>
        <taxon>Eimeriidae</taxon>
        <taxon>Eimeria</taxon>
    </lineage>
</organism>
<evidence type="ECO:0000256" key="1">
    <source>
        <dbReference type="SAM" id="MobiDB-lite"/>
    </source>
</evidence>
<dbReference type="Proteomes" id="UP000030763">
    <property type="component" value="Unassembled WGS sequence"/>
</dbReference>
<feature type="compositionally biased region" description="Basic and acidic residues" evidence="1">
    <location>
        <begin position="64"/>
        <end position="74"/>
    </location>
</feature>
<dbReference type="GeneID" id="25339627"/>
<reference evidence="2" key="2">
    <citation type="submission" date="2013-10" db="EMBL/GenBank/DDBJ databases">
        <authorList>
            <person name="Aslett M."/>
        </authorList>
    </citation>
    <scope>NUCLEOTIDE SEQUENCE [LARGE SCALE GENOMIC DNA]</scope>
    <source>
        <strain evidence="2">Weybridge</strain>
    </source>
</reference>